<dbReference type="AlphaFoldDB" id="A0A401FWA1"/>
<evidence type="ECO:0000313" key="1">
    <source>
        <dbReference type="EMBL" id="GBC61223.1"/>
    </source>
</evidence>
<dbReference type="EMBL" id="BEXT01000001">
    <property type="protein sequence ID" value="GBC61223.1"/>
    <property type="molecule type" value="Genomic_DNA"/>
</dbReference>
<accession>A0A401FWA1</accession>
<reference evidence="2" key="1">
    <citation type="submission" date="2017-11" db="EMBL/GenBank/DDBJ databases">
        <authorList>
            <person name="Watanabe M."/>
            <person name="Kojima H."/>
        </authorList>
    </citation>
    <scope>NUCLEOTIDE SEQUENCE [LARGE SCALE GENOMIC DNA]</scope>
    <source>
        <strain evidence="2">Tokyo 01</strain>
    </source>
</reference>
<dbReference type="Proteomes" id="UP000288096">
    <property type="component" value="Unassembled WGS sequence"/>
</dbReference>
<evidence type="ECO:0000313" key="2">
    <source>
        <dbReference type="Proteomes" id="UP000288096"/>
    </source>
</evidence>
<reference evidence="2" key="2">
    <citation type="submission" date="2019-01" db="EMBL/GenBank/DDBJ databases">
        <title>Genome sequence of Desulfonema ishimotonii strain Tokyo 01.</title>
        <authorList>
            <person name="Fukui M."/>
        </authorList>
    </citation>
    <scope>NUCLEOTIDE SEQUENCE [LARGE SCALE GENOMIC DNA]</scope>
    <source>
        <strain evidence="2">Tokyo 01</strain>
    </source>
</reference>
<keyword evidence="2" id="KW-1185">Reference proteome</keyword>
<protein>
    <submittedName>
        <fullName evidence="1">Uncharacterized protein</fullName>
    </submittedName>
</protein>
<gene>
    <name evidence="1" type="ORF">DENIS_2183</name>
</gene>
<name>A0A401FWA1_9BACT</name>
<organism evidence="1 2">
    <name type="scientific">Desulfonema ishimotonii</name>
    <dbReference type="NCBI Taxonomy" id="45657"/>
    <lineage>
        <taxon>Bacteria</taxon>
        <taxon>Pseudomonadati</taxon>
        <taxon>Thermodesulfobacteriota</taxon>
        <taxon>Desulfobacteria</taxon>
        <taxon>Desulfobacterales</taxon>
        <taxon>Desulfococcaceae</taxon>
        <taxon>Desulfonema</taxon>
    </lineage>
</organism>
<comment type="caution">
    <text evidence="1">The sequence shown here is derived from an EMBL/GenBank/DDBJ whole genome shotgun (WGS) entry which is preliminary data.</text>
</comment>
<sequence>MKLWYVRFPRSRTTSLVSDNAETAHTLLLPIFIRFRVQNADKEPVVAADKRRHETGNSASLRAGFMPPFAAELGRYAY</sequence>
<proteinExistence type="predicted"/>